<feature type="transmembrane region" description="Helical" evidence="9">
    <location>
        <begin position="234"/>
        <end position="257"/>
    </location>
</feature>
<feature type="domain" description="Copper resistance protein D" evidence="11">
    <location>
        <begin position="335"/>
        <end position="426"/>
    </location>
</feature>
<dbReference type="GO" id="GO:0042597">
    <property type="term" value="C:periplasmic space"/>
    <property type="evidence" value="ECO:0007669"/>
    <property type="project" value="InterPro"/>
</dbReference>
<dbReference type="Proteomes" id="UP000222054">
    <property type="component" value="Unassembled WGS sequence"/>
</dbReference>
<keyword evidence="8 9" id="KW-0472">Membrane</keyword>
<evidence type="ECO:0000259" key="11">
    <source>
        <dbReference type="Pfam" id="PF05425"/>
    </source>
</evidence>
<dbReference type="AlphaFoldDB" id="A0A2B9DQG2"/>
<evidence type="ECO:0000313" key="13">
    <source>
        <dbReference type="EMBL" id="PGM89259.1"/>
    </source>
</evidence>
<dbReference type="RefSeq" id="WP_098778833.1">
    <property type="nucleotide sequence ID" value="NZ_NUHO01000118.1"/>
</dbReference>
<reference evidence="13 14" key="1">
    <citation type="submission" date="2017-09" db="EMBL/GenBank/DDBJ databases">
        <title>Large-scale bioinformatics analysis of Bacillus genomes uncovers conserved roles of natural products in bacterial physiology.</title>
        <authorList>
            <consortium name="Agbiome Team Llc"/>
            <person name="Bleich R.M."/>
            <person name="Grubbs K.J."/>
            <person name="Santa Maria K.C."/>
            <person name="Allen S.E."/>
            <person name="Farag S."/>
            <person name="Shank E.A."/>
            <person name="Bowers A."/>
        </authorList>
    </citation>
    <scope>NUCLEOTIDE SEQUENCE [LARGE SCALE GENOMIC DNA]</scope>
    <source>
        <strain evidence="13 14">AFS053130</strain>
    </source>
</reference>
<feature type="transmembrane region" description="Helical" evidence="9">
    <location>
        <begin position="342"/>
        <end position="362"/>
    </location>
</feature>
<dbReference type="Gene3D" id="2.60.40.1220">
    <property type="match status" value="1"/>
</dbReference>
<evidence type="ECO:0000256" key="4">
    <source>
        <dbReference type="ARBA" id="ARBA00022723"/>
    </source>
</evidence>
<keyword evidence="5" id="KW-0732">Signal</keyword>
<dbReference type="InterPro" id="IPR032694">
    <property type="entry name" value="CopC/D"/>
</dbReference>
<dbReference type="GO" id="GO:0005886">
    <property type="term" value="C:plasma membrane"/>
    <property type="evidence" value="ECO:0007669"/>
    <property type="project" value="UniProtKB-SubCell"/>
</dbReference>
<comment type="subcellular location">
    <subcellularLocation>
        <location evidence="1">Cell membrane</location>
        <topology evidence="1">Multi-pass membrane protein</topology>
    </subcellularLocation>
</comment>
<evidence type="ECO:0000313" key="14">
    <source>
        <dbReference type="Proteomes" id="UP000222054"/>
    </source>
</evidence>
<evidence type="ECO:0000256" key="7">
    <source>
        <dbReference type="ARBA" id="ARBA00023008"/>
    </source>
</evidence>
<evidence type="ECO:0000256" key="6">
    <source>
        <dbReference type="ARBA" id="ARBA00022989"/>
    </source>
</evidence>
<evidence type="ECO:0000256" key="3">
    <source>
        <dbReference type="ARBA" id="ARBA00022692"/>
    </source>
</evidence>
<evidence type="ECO:0000256" key="2">
    <source>
        <dbReference type="ARBA" id="ARBA00022475"/>
    </source>
</evidence>
<evidence type="ECO:0000259" key="12">
    <source>
        <dbReference type="Pfam" id="PF13115"/>
    </source>
</evidence>
<evidence type="ECO:0000256" key="5">
    <source>
        <dbReference type="ARBA" id="ARBA00022729"/>
    </source>
</evidence>
<evidence type="ECO:0000256" key="8">
    <source>
        <dbReference type="ARBA" id="ARBA00023136"/>
    </source>
</evidence>
<comment type="caution">
    <text evidence="13">The sequence shown here is derived from an EMBL/GenBank/DDBJ whole genome shotgun (WGS) entry which is preliminary data.</text>
</comment>
<feature type="transmembrane region" description="Helical" evidence="9">
    <location>
        <begin position="302"/>
        <end position="322"/>
    </location>
</feature>
<dbReference type="GO" id="GO:0005507">
    <property type="term" value="F:copper ion binding"/>
    <property type="evidence" value="ECO:0007669"/>
    <property type="project" value="InterPro"/>
</dbReference>
<dbReference type="GO" id="GO:0046688">
    <property type="term" value="P:response to copper ion"/>
    <property type="evidence" value="ECO:0007669"/>
    <property type="project" value="InterPro"/>
</dbReference>
<dbReference type="InterPro" id="IPR008457">
    <property type="entry name" value="Cu-R_CopD_dom"/>
</dbReference>
<feature type="domain" description="CopC" evidence="10">
    <location>
        <begin position="30"/>
        <end position="127"/>
    </location>
</feature>
<evidence type="ECO:0000256" key="1">
    <source>
        <dbReference type="ARBA" id="ARBA00004651"/>
    </source>
</evidence>
<feature type="transmembrane region" description="Helical" evidence="9">
    <location>
        <begin position="374"/>
        <end position="396"/>
    </location>
</feature>
<dbReference type="Gene3D" id="2.60.40.10">
    <property type="entry name" value="Immunoglobulins"/>
    <property type="match status" value="1"/>
</dbReference>
<dbReference type="InterPro" id="IPR032693">
    <property type="entry name" value="YtkA-like_dom"/>
</dbReference>
<accession>A0A2B9DQG2</accession>
<dbReference type="InterPro" id="IPR014755">
    <property type="entry name" value="Cu-Rt/internalin_Ig-like"/>
</dbReference>
<dbReference type="PANTHER" id="PTHR34820">
    <property type="entry name" value="INNER MEMBRANE PROTEIN YEBZ"/>
    <property type="match status" value="1"/>
</dbReference>
<organism evidence="13 14">
    <name type="scientific">Bacillus cereus</name>
    <dbReference type="NCBI Taxonomy" id="1396"/>
    <lineage>
        <taxon>Bacteria</taxon>
        <taxon>Bacillati</taxon>
        <taxon>Bacillota</taxon>
        <taxon>Bacilli</taxon>
        <taxon>Bacillales</taxon>
        <taxon>Bacillaceae</taxon>
        <taxon>Bacillus</taxon>
        <taxon>Bacillus cereus group</taxon>
    </lineage>
</organism>
<keyword evidence="6 9" id="KW-1133">Transmembrane helix</keyword>
<feature type="transmembrane region" description="Helical" evidence="9">
    <location>
        <begin position="189"/>
        <end position="207"/>
    </location>
</feature>
<keyword evidence="2" id="KW-1003">Cell membrane</keyword>
<dbReference type="InterPro" id="IPR013783">
    <property type="entry name" value="Ig-like_fold"/>
</dbReference>
<sequence length="549" mass="61591">MSVKVIRRLGAWLLIACVFIILIPKSTSAHAYVVKSNPAENETLKKAPTVVKIEFDEDIQVSHFNTLFVRDTSGKRVDLKDAHIDKRNKKLLEAGLKENLKDGLYSIQWKAISADGHPIQGVIPFRIGVAAVGGKDVQVEEMGYVPQIDMIVERGILYTSFSLFLGVLFFNLIMYKGNTIEVQSRSKRIIWISLFGIFISLLFNLPLQAKINADVSWLEAFDPILLKETLQLSVFGYVWITQMALISTLIIVTYFAVKREKLSSFKVWSIPMLLFVGLLVMKAINSHAYGLKFKDIAVVMDFLHLFAASLWVGGLSSIVLLLRKEDDKWTMYWDAIKRFSPWATGAVIVILLTGLFNSTFFIPTIHSLFDTKYGLALLAKILLFVCMGILGIIHYVKGRMRAQKRLGATVKVEFIIGIIVFVIVAFMTNVQTPPMPPTGPFTESKQLDNGYELTLHVSPNKVGQNTFHITLKDENGQPVTDMEQIVLTTQSLDMNMGKGSFKVSAVSPGEYEAEGMYINMTGNWNIHVHGLTKSLDSFDIDYKFIVGGR</sequence>
<dbReference type="Pfam" id="PF13115">
    <property type="entry name" value="YtkA"/>
    <property type="match status" value="1"/>
</dbReference>
<keyword evidence="4" id="KW-0479">Metal-binding</keyword>
<proteinExistence type="predicted"/>
<dbReference type="EMBL" id="NUHO01000118">
    <property type="protein sequence ID" value="PGM89259.1"/>
    <property type="molecule type" value="Genomic_DNA"/>
</dbReference>
<dbReference type="Pfam" id="PF04234">
    <property type="entry name" value="CopC"/>
    <property type="match status" value="1"/>
</dbReference>
<protein>
    <submittedName>
        <fullName evidence="13">Copper resistance protein</fullName>
    </submittedName>
</protein>
<dbReference type="InterPro" id="IPR014756">
    <property type="entry name" value="Ig_E-set"/>
</dbReference>
<feature type="transmembrane region" description="Helical" evidence="9">
    <location>
        <begin position="408"/>
        <end position="427"/>
    </location>
</feature>
<feature type="transmembrane region" description="Helical" evidence="9">
    <location>
        <begin position="156"/>
        <end position="177"/>
    </location>
</feature>
<feature type="transmembrane region" description="Helical" evidence="9">
    <location>
        <begin position="269"/>
        <end position="290"/>
    </location>
</feature>
<keyword evidence="7" id="KW-0186">Copper</keyword>
<dbReference type="GO" id="GO:0006825">
    <property type="term" value="P:copper ion transport"/>
    <property type="evidence" value="ECO:0007669"/>
    <property type="project" value="InterPro"/>
</dbReference>
<evidence type="ECO:0000259" key="10">
    <source>
        <dbReference type="Pfam" id="PF04234"/>
    </source>
</evidence>
<dbReference type="PANTHER" id="PTHR34820:SF4">
    <property type="entry name" value="INNER MEMBRANE PROTEIN YEBZ"/>
    <property type="match status" value="1"/>
</dbReference>
<keyword evidence="3 9" id="KW-0812">Transmembrane</keyword>
<dbReference type="SUPFAM" id="SSF81296">
    <property type="entry name" value="E set domains"/>
    <property type="match status" value="1"/>
</dbReference>
<evidence type="ECO:0000256" key="9">
    <source>
        <dbReference type="SAM" id="Phobius"/>
    </source>
</evidence>
<gene>
    <name evidence="13" type="ORF">CN958_25020</name>
</gene>
<dbReference type="InterPro" id="IPR007348">
    <property type="entry name" value="CopC_dom"/>
</dbReference>
<dbReference type="Pfam" id="PF05425">
    <property type="entry name" value="CopD"/>
    <property type="match status" value="1"/>
</dbReference>
<name>A0A2B9DQG2_BACCE</name>
<feature type="domain" description="YtkA-like" evidence="12">
    <location>
        <begin position="448"/>
        <end position="529"/>
    </location>
</feature>